<evidence type="ECO:0000256" key="3">
    <source>
        <dbReference type="ARBA" id="ARBA00022692"/>
    </source>
</evidence>
<dbReference type="RefSeq" id="WP_143693731.1">
    <property type="nucleotide sequence ID" value="NZ_AP019799.1"/>
</dbReference>
<feature type="transmembrane region" description="Helical" evidence="6">
    <location>
        <begin position="340"/>
        <end position="360"/>
    </location>
</feature>
<evidence type="ECO:0000256" key="5">
    <source>
        <dbReference type="ARBA" id="ARBA00023136"/>
    </source>
</evidence>
<dbReference type="EMBL" id="AP019799">
    <property type="protein sequence ID" value="BBL91142.1"/>
    <property type="molecule type" value="Genomic_DNA"/>
</dbReference>
<proteinExistence type="predicted"/>
<comment type="subcellular location">
    <subcellularLocation>
        <location evidence="1">Cell membrane</location>
        <topology evidence="1">Multi-pass membrane protein</topology>
    </subcellularLocation>
</comment>
<dbReference type="SUPFAM" id="SSF103473">
    <property type="entry name" value="MFS general substrate transporter"/>
    <property type="match status" value="1"/>
</dbReference>
<keyword evidence="2" id="KW-1003">Cell membrane</keyword>
<name>A0A510IBI7_9VIBR</name>
<evidence type="ECO:0000256" key="1">
    <source>
        <dbReference type="ARBA" id="ARBA00004651"/>
    </source>
</evidence>
<dbReference type="PANTHER" id="PTHR23513:SF11">
    <property type="entry name" value="STAPHYLOFERRIN A TRANSPORTER"/>
    <property type="match status" value="1"/>
</dbReference>
<dbReference type="GO" id="GO:0005886">
    <property type="term" value="C:plasma membrane"/>
    <property type="evidence" value="ECO:0007669"/>
    <property type="project" value="UniProtKB-SubCell"/>
</dbReference>
<evidence type="ECO:0000256" key="4">
    <source>
        <dbReference type="ARBA" id="ARBA00022989"/>
    </source>
</evidence>
<feature type="transmembrane region" description="Helical" evidence="6">
    <location>
        <begin position="302"/>
        <end position="319"/>
    </location>
</feature>
<dbReference type="Gene3D" id="1.20.1250.20">
    <property type="entry name" value="MFS general substrate transporter like domains"/>
    <property type="match status" value="1"/>
</dbReference>
<keyword evidence="5 6" id="KW-0472">Membrane</keyword>
<gene>
    <name evidence="7" type="ORF">VroAM7_37950</name>
</gene>
<dbReference type="Proteomes" id="UP000315115">
    <property type="component" value="Chromosome 2"/>
</dbReference>
<feature type="transmembrane region" description="Helical" evidence="6">
    <location>
        <begin position="165"/>
        <end position="185"/>
    </location>
</feature>
<evidence type="ECO:0000313" key="7">
    <source>
        <dbReference type="EMBL" id="BBL91142.1"/>
    </source>
</evidence>
<feature type="transmembrane region" description="Helical" evidence="6">
    <location>
        <begin position="70"/>
        <end position="91"/>
    </location>
</feature>
<feature type="transmembrane region" description="Helical" evidence="6">
    <location>
        <begin position="247"/>
        <end position="266"/>
    </location>
</feature>
<feature type="transmembrane region" description="Helical" evidence="6">
    <location>
        <begin position="278"/>
        <end position="296"/>
    </location>
</feature>
<accession>A0A510IBI7</accession>
<dbReference type="AlphaFoldDB" id="A0A510IBI7"/>
<reference evidence="8" key="1">
    <citation type="submission" date="2019-07" db="EMBL/GenBank/DDBJ databases">
        <title>Complete Genome Sequences of Vibrion rotiferianus strain AM7.</title>
        <authorList>
            <person name="Miyazaki K."/>
            <person name="Wiseschart A."/>
            <person name="Pootanakit K."/>
            <person name="Ishimori K."/>
            <person name="Kitahara K."/>
        </authorList>
    </citation>
    <scope>NUCLEOTIDE SEQUENCE [LARGE SCALE GENOMIC DNA]</scope>
    <source>
        <strain evidence="8">AM7</strain>
    </source>
</reference>
<keyword evidence="4 6" id="KW-1133">Transmembrane helix</keyword>
<dbReference type="InterPro" id="IPR036259">
    <property type="entry name" value="MFS_trans_sf"/>
</dbReference>
<organism evidence="7 8">
    <name type="scientific">Vibrio rotiferianus</name>
    <dbReference type="NCBI Taxonomy" id="190895"/>
    <lineage>
        <taxon>Bacteria</taxon>
        <taxon>Pseudomonadati</taxon>
        <taxon>Pseudomonadota</taxon>
        <taxon>Gammaproteobacteria</taxon>
        <taxon>Vibrionales</taxon>
        <taxon>Vibrionaceae</taxon>
        <taxon>Vibrio</taxon>
    </lineage>
</organism>
<dbReference type="PANTHER" id="PTHR23513">
    <property type="entry name" value="INTEGRAL MEMBRANE EFFLUX PROTEIN-RELATED"/>
    <property type="match status" value="1"/>
</dbReference>
<feature type="transmembrane region" description="Helical" evidence="6">
    <location>
        <begin position="12"/>
        <end position="30"/>
    </location>
</feature>
<dbReference type="Pfam" id="PF07690">
    <property type="entry name" value="MFS_1"/>
    <property type="match status" value="1"/>
</dbReference>
<keyword evidence="3 6" id="KW-0812">Transmembrane</keyword>
<feature type="transmembrane region" description="Helical" evidence="6">
    <location>
        <begin position="206"/>
        <end position="227"/>
    </location>
</feature>
<dbReference type="InterPro" id="IPR011701">
    <property type="entry name" value="MFS"/>
</dbReference>
<feature type="transmembrane region" description="Helical" evidence="6">
    <location>
        <begin position="366"/>
        <end position="385"/>
    </location>
</feature>
<dbReference type="GO" id="GO:0022857">
    <property type="term" value="F:transmembrane transporter activity"/>
    <property type="evidence" value="ECO:0007669"/>
    <property type="project" value="InterPro"/>
</dbReference>
<evidence type="ECO:0000256" key="6">
    <source>
        <dbReference type="SAM" id="Phobius"/>
    </source>
</evidence>
<evidence type="ECO:0000313" key="8">
    <source>
        <dbReference type="Proteomes" id="UP000315115"/>
    </source>
</evidence>
<feature type="transmembrane region" description="Helical" evidence="6">
    <location>
        <begin position="36"/>
        <end position="58"/>
    </location>
</feature>
<evidence type="ECO:0000256" key="2">
    <source>
        <dbReference type="ARBA" id="ARBA00022475"/>
    </source>
</evidence>
<sequence length="407" mass="45619">MKNKTIPYLAGRFFDGISSGLFMMALPWVMLAEPDMGTFVALVALSCTAISFLATPFFSTFIDRHSRKQLLVLNQWLQAGMALIIFIAYWLELGSHWLLAFAQMVYWVSSNFAWTTNNAFTQENYQTHEYAKISGQQEIIMQSTTLGAGALGIILLEMWGMLEFALFAASASSIAALFYMVTPYVQQIRESHSIAFMTQLKESKQIFAREPTFYAFILLSCLSYPILTYLGKLVPIWFSQQGISGDWYAGFNISFGLGSLLTGLIVTKILRQFSHTNIIVVSMSVLAFALIGMSLSASPVTILMFTALFGTFNALNRIARINWMHHSVSVHQRGRVDGGISMFATTVQSLSYVLIAMLSHYGLTQYGFTLAAATVLLAVFFMWHLQGKLNQQDNIYGYRVRDCNEVN</sequence>
<dbReference type="CDD" id="cd06173">
    <property type="entry name" value="MFS_MefA_like"/>
    <property type="match status" value="1"/>
</dbReference>
<protein>
    <submittedName>
        <fullName evidence="7">MFS transporter</fullName>
    </submittedName>
</protein>